<dbReference type="PROSITE" id="PS50851">
    <property type="entry name" value="CHEW"/>
    <property type="match status" value="1"/>
</dbReference>
<accession>A0A0K1PJD2</accession>
<dbReference type="InterPro" id="IPR036061">
    <property type="entry name" value="CheW-like_dom_sf"/>
</dbReference>
<sequence length="156" mass="16500">MNVSSHASSVTAGAQYLSFSLASEQYAVEILRVQEIRGVCPITELPRSAPSVRGVMNLRGAVVPVVDMRSALGLPDEGYGPFTVIIVLSVRGQTVGFVVDSVSDVLSLDESAIERAPDLGGRVDASLVSGIARTQDRFVVLLDIDRVAGLDGEPPY</sequence>
<dbReference type="RefSeq" id="WP_146645375.1">
    <property type="nucleotide sequence ID" value="NZ_CP012333.1"/>
</dbReference>
<dbReference type="OrthoDB" id="9790406at2"/>
<comment type="subcellular location">
    <subcellularLocation>
        <location evidence="1">Cytoplasm</location>
    </subcellularLocation>
</comment>
<evidence type="ECO:0000256" key="1">
    <source>
        <dbReference type="ARBA" id="ARBA00004496"/>
    </source>
</evidence>
<dbReference type="AlphaFoldDB" id="A0A0K1PJD2"/>
<evidence type="ECO:0000256" key="2">
    <source>
        <dbReference type="ARBA" id="ARBA00021483"/>
    </source>
</evidence>
<dbReference type="STRING" id="1391654.AKJ09_00317"/>
<proteinExistence type="predicted"/>
<keyword evidence="3" id="KW-0963">Cytoplasm</keyword>
<dbReference type="PANTHER" id="PTHR22617:SF45">
    <property type="entry name" value="CHEMOTAXIS PROTEIN CHEW"/>
    <property type="match status" value="1"/>
</dbReference>
<protein>
    <recommendedName>
        <fullName evidence="2">Chemotaxis protein CheW</fullName>
    </recommendedName>
</protein>
<feature type="domain" description="CheW-like" evidence="4">
    <location>
        <begin position="13"/>
        <end position="153"/>
    </location>
</feature>
<dbReference type="Proteomes" id="UP000064967">
    <property type="component" value="Chromosome"/>
</dbReference>
<dbReference type="Pfam" id="PF01584">
    <property type="entry name" value="CheW"/>
    <property type="match status" value="1"/>
</dbReference>
<evidence type="ECO:0000259" key="4">
    <source>
        <dbReference type="PROSITE" id="PS50851"/>
    </source>
</evidence>
<dbReference type="GO" id="GO:0006935">
    <property type="term" value="P:chemotaxis"/>
    <property type="evidence" value="ECO:0007669"/>
    <property type="project" value="InterPro"/>
</dbReference>
<evidence type="ECO:0000313" key="6">
    <source>
        <dbReference type="Proteomes" id="UP000064967"/>
    </source>
</evidence>
<dbReference type="Gene3D" id="2.30.30.40">
    <property type="entry name" value="SH3 Domains"/>
    <property type="match status" value="1"/>
</dbReference>
<dbReference type="InterPro" id="IPR039315">
    <property type="entry name" value="CheW"/>
</dbReference>
<dbReference type="PATRIC" id="fig|1391654.3.peg.335"/>
<dbReference type="GO" id="GO:0007165">
    <property type="term" value="P:signal transduction"/>
    <property type="evidence" value="ECO:0007669"/>
    <property type="project" value="InterPro"/>
</dbReference>
<dbReference type="InterPro" id="IPR002545">
    <property type="entry name" value="CheW-lke_dom"/>
</dbReference>
<dbReference type="EMBL" id="CP012333">
    <property type="protein sequence ID" value="AKU93653.1"/>
    <property type="molecule type" value="Genomic_DNA"/>
</dbReference>
<evidence type="ECO:0000313" key="5">
    <source>
        <dbReference type="EMBL" id="AKU93653.1"/>
    </source>
</evidence>
<dbReference type="KEGG" id="llu:AKJ09_00317"/>
<dbReference type="GO" id="GO:0005829">
    <property type="term" value="C:cytosol"/>
    <property type="evidence" value="ECO:0007669"/>
    <property type="project" value="TreeGrafter"/>
</dbReference>
<dbReference type="SMART" id="SM00260">
    <property type="entry name" value="CheW"/>
    <property type="match status" value="1"/>
</dbReference>
<name>A0A0K1PJD2_9BACT</name>
<dbReference type="Gene3D" id="2.40.50.180">
    <property type="entry name" value="CheA-289, Domain 4"/>
    <property type="match status" value="1"/>
</dbReference>
<organism evidence="5 6">
    <name type="scientific">Labilithrix luteola</name>
    <dbReference type="NCBI Taxonomy" id="1391654"/>
    <lineage>
        <taxon>Bacteria</taxon>
        <taxon>Pseudomonadati</taxon>
        <taxon>Myxococcota</taxon>
        <taxon>Polyangia</taxon>
        <taxon>Polyangiales</taxon>
        <taxon>Labilitrichaceae</taxon>
        <taxon>Labilithrix</taxon>
    </lineage>
</organism>
<dbReference type="PANTHER" id="PTHR22617">
    <property type="entry name" value="CHEMOTAXIS SENSOR HISTIDINE KINASE-RELATED"/>
    <property type="match status" value="1"/>
</dbReference>
<reference evidence="5 6" key="1">
    <citation type="submission" date="2015-08" db="EMBL/GenBank/DDBJ databases">
        <authorList>
            <person name="Babu N.S."/>
            <person name="Beckwith C.J."/>
            <person name="Beseler K.G."/>
            <person name="Brison A."/>
            <person name="Carone J.V."/>
            <person name="Caskin T.P."/>
            <person name="Diamond M."/>
            <person name="Durham M.E."/>
            <person name="Foxe J.M."/>
            <person name="Go M."/>
            <person name="Henderson B.A."/>
            <person name="Jones I.B."/>
            <person name="McGettigan J.A."/>
            <person name="Micheletti S.J."/>
            <person name="Nasrallah M.E."/>
            <person name="Ortiz D."/>
            <person name="Piller C.R."/>
            <person name="Privatt S.R."/>
            <person name="Schneider S.L."/>
            <person name="Sharp S."/>
            <person name="Smith T.C."/>
            <person name="Stanton J.D."/>
            <person name="Ullery H.E."/>
            <person name="Wilson R.J."/>
            <person name="Serrano M.G."/>
            <person name="Buck G."/>
            <person name="Lee V."/>
            <person name="Wang Y."/>
            <person name="Carvalho R."/>
            <person name="Voegtly L."/>
            <person name="Shi R."/>
            <person name="Duckworth R."/>
            <person name="Johnson A."/>
            <person name="Loviza R."/>
            <person name="Walstead R."/>
            <person name="Shah Z."/>
            <person name="Kiflezghi M."/>
            <person name="Wade K."/>
            <person name="Ball S.L."/>
            <person name="Bradley K.W."/>
            <person name="Asai D.J."/>
            <person name="Bowman C.A."/>
            <person name="Russell D.A."/>
            <person name="Pope W.H."/>
            <person name="Jacobs-Sera D."/>
            <person name="Hendrix R.W."/>
            <person name="Hatfull G.F."/>
        </authorList>
    </citation>
    <scope>NUCLEOTIDE SEQUENCE [LARGE SCALE GENOMIC DNA]</scope>
    <source>
        <strain evidence="5 6">DSM 27648</strain>
    </source>
</reference>
<gene>
    <name evidence="5" type="ORF">AKJ09_00317</name>
</gene>
<evidence type="ECO:0000256" key="3">
    <source>
        <dbReference type="ARBA" id="ARBA00022490"/>
    </source>
</evidence>
<dbReference type="CDD" id="cd00732">
    <property type="entry name" value="CheW"/>
    <property type="match status" value="1"/>
</dbReference>
<dbReference type="SUPFAM" id="SSF50341">
    <property type="entry name" value="CheW-like"/>
    <property type="match status" value="1"/>
</dbReference>
<keyword evidence="6" id="KW-1185">Reference proteome</keyword>